<sequence length="342" mass="36496">METRMSINKNAYIVSSTRQPHRGLKRRDILALLACAPLVHTTALARLQSTPIRAIVPFPPGSATEIGARFIANKLAELTGQPVIVESRGGGNGFIAVQAVMSAPADGHTVLFGGYSTLVTNEVLFKKLPYDTLNDLAPVSMTISSPVVLLTSRNSPYKRLPDFITAAQRQPGKVTIGSGSASYLLAAELLAQKGKFEFTSIPYKSAPETALAVASGQIDLGVVEMTSALPHIQAGIASALAIATESRHPALPDVPTSAEAGVQDFLASFWTGIAVSARTPKETIDSLSDLMVKIMNMPETRKYFTDQNVVVMPPGQAAMRTLQGQEIAMWKKIAADAKIELQ</sequence>
<dbReference type="InterPro" id="IPR042100">
    <property type="entry name" value="Bug_dom1"/>
</dbReference>
<comment type="caution">
    <text evidence="2">The sequence shown here is derived from an EMBL/GenBank/DDBJ whole genome shotgun (WGS) entry which is preliminary data.</text>
</comment>
<gene>
    <name evidence="2" type="ORF">FOZ76_14860</name>
</gene>
<dbReference type="Gene3D" id="3.40.190.150">
    <property type="entry name" value="Bordetella uptake gene, domain 1"/>
    <property type="match status" value="1"/>
</dbReference>
<name>A0A556AIG4_9BURK</name>
<dbReference type="Pfam" id="PF03401">
    <property type="entry name" value="TctC"/>
    <property type="match status" value="1"/>
</dbReference>
<dbReference type="Proteomes" id="UP000318405">
    <property type="component" value="Unassembled WGS sequence"/>
</dbReference>
<dbReference type="PANTHER" id="PTHR42928">
    <property type="entry name" value="TRICARBOXYLATE-BINDING PROTEIN"/>
    <property type="match status" value="1"/>
</dbReference>
<reference evidence="2 3" key="1">
    <citation type="submission" date="2019-07" db="EMBL/GenBank/DDBJ databases">
        <title>Qingshengfaniella alkalisoli gen. nov., sp. nov., isolated from saline soil.</title>
        <authorList>
            <person name="Xu L."/>
            <person name="Huang X.-X."/>
            <person name="Sun J.-Q."/>
        </authorList>
    </citation>
    <scope>NUCLEOTIDE SEQUENCE [LARGE SCALE GENOMIC DNA]</scope>
    <source>
        <strain evidence="2 3">DSM 27279</strain>
    </source>
</reference>
<dbReference type="OrthoDB" id="9780943at2"/>
<dbReference type="Gene3D" id="3.40.190.10">
    <property type="entry name" value="Periplasmic binding protein-like II"/>
    <property type="match status" value="1"/>
</dbReference>
<dbReference type="PIRSF" id="PIRSF017082">
    <property type="entry name" value="YflP"/>
    <property type="match status" value="1"/>
</dbReference>
<dbReference type="SUPFAM" id="SSF53850">
    <property type="entry name" value="Periplasmic binding protein-like II"/>
    <property type="match status" value="1"/>
</dbReference>
<dbReference type="CDD" id="cd07012">
    <property type="entry name" value="PBP2_Bug_TTT"/>
    <property type="match status" value="1"/>
</dbReference>
<dbReference type="AlphaFoldDB" id="A0A556AIG4"/>
<accession>A0A556AIG4</accession>
<organism evidence="2 3">
    <name type="scientific">Verticiella sediminum</name>
    <dbReference type="NCBI Taxonomy" id="1247510"/>
    <lineage>
        <taxon>Bacteria</taxon>
        <taxon>Pseudomonadati</taxon>
        <taxon>Pseudomonadota</taxon>
        <taxon>Betaproteobacteria</taxon>
        <taxon>Burkholderiales</taxon>
        <taxon>Alcaligenaceae</taxon>
        <taxon>Verticiella</taxon>
    </lineage>
</organism>
<proteinExistence type="inferred from homology"/>
<evidence type="ECO:0000256" key="1">
    <source>
        <dbReference type="ARBA" id="ARBA00006987"/>
    </source>
</evidence>
<dbReference type="EMBL" id="VLTJ01000029">
    <property type="protein sequence ID" value="TSH92694.1"/>
    <property type="molecule type" value="Genomic_DNA"/>
</dbReference>
<comment type="similarity">
    <text evidence="1">Belongs to the UPF0065 (bug) family.</text>
</comment>
<evidence type="ECO:0000313" key="2">
    <source>
        <dbReference type="EMBL" id="TSH92694.1"/>
    </source>
</evidence>
<keyword evidence="3" id="KW-1185">Reference proteome</keyword>
<dbReference type="PANTHER" id="PTHR42928:SF5">
    <property type="entry name" value="BLR1237 PROTEIN"/>
    <property type="match status" value="1"/>
</dbReference>
<protein>
    <submittedName>
        <fullName evidence="2">Tripartite tricarboxylate transporter substrate binding protein</fullName>
    </submittedName>
</protein>
<evidence type="ECO:0000313" key="3">
    <source>
        <dbReference type="Proteomes" id="UP000318405"/>
    </source>
</evidence>
<dbReference type="InterPro" id="IPR005064">
    <property type="entry name" value="BUG"/>
</dbReference>